<dbReference type="OrthoDB" id="9768064at2"/>
<evidence type="ECO:0000256" key="9">
    <source>
        <dbReference type="ARBA" id="ARBA00023014"/>
    </source>
</evidence>
<dbReference type="PROSITE" id="PS51918">
    <property type="entry name" value="RADICAL_SAM"/>
    <property type="match status" value="1"/>
</dbReference>
<evidence type="ECO:0000256" key="2">
    <source>
        <dbReference type="ARBA" id="ARBA00001966"/>
    </source>
</evidence>
<keyword evidence="15" id="KW-1185">Reference proteome</keyword>
<keyword evidence="6 11" id="KW-0479">Metal-binding</keyword>
<keyword evidence="9 11" id="KW-0411">Iron-sulfur</keyword>
<evidence type="ECO:0000313" key="14">
    <source>
        <dbReference type="EMBL" id="GAN77772.1"/>
    </source>
</evidence>
<dbReference type="GO" id="GO:0051539">
    <property type="term" value="F:4 iron, 4 sulfur cluster binding"/>
    <property type="evidence" value="ECO:0007669"/>
    <property type="project" value="UniProtKB-KW"/>
</dbReference>
<dbReference type="Pfam" id="PF12544">
    <property type="entry name" value="LAM_C"/>
    <property type="match status" value="1"/>
</dbReference>
<keyword evidence="7 12" id="KW-0663">Pyridoxal phosphate</keyword>
<dbReference type="SFLD" id="SFLDG01070">
    <property type="entry name" value="PLP-dependent"/>
    <property type="match status" value="1"/>
</dbReference>
<evidence type="ECO:0000256" key="3">
    <source>
        <dbReference type="ARBA" id="ARBA00008703"/>
    </source>
</evidence>
<evidence type="ECO:0000256" key="4">
    <source>
        <dbReference type="ARBA" id="ARBA00022485"/>
    </source>
</evidence>
<dbReference type="EMBL" id="BANB01000456">
    <property type="protein sequence ID" value="GAN77772.1"/>
    <property type="molecule type" value="Genomic_DNA"/>
</dbReference>
<dbReference type="PANTHER" id="PTHR30538">
    <property type="entry name" value="LYSINE 2,3-AMINOMUTASE-RELATED"/>
    <property type="match status" value="1"/>
</dbReference>
<dbReference type="AlphaFoldDB" id="A0A0D6P7Y8"/>
<comment type="cofactor">
    <cofactor evidence="2">
        <name>[4Fe-4S] cluster</name>
        <dbReference type="ChEBI" id="CHEBI:49883"/>
    </cofactor>
</comment>
<evidence type="ECO:0000256" key="5">
    <source>
        <dbReference type="ARBA" id="ARBA00022691"/>
    </source>
</evidence>
<keyword evidence="10" id="KW-0413">Isomerase</keyword>
<proteinExistence type="inferred from homology"/>
<dbReference type="SUPFAM" id="SSF102114">
    <property type="entry name" value="Radical SAM enzymes"/>
    <property type="match status" value="1"/>
</dbReference>
<evidence type="ECO:0000256" key="7">
    <source>
        <dbReference type="ARBA" id="ARBA00022898"/>
    </source>
</evidence>
<dbReference type="InterPro" id="IPR025895">
    <property type="entry name" value="LAM_C_dom"/>
</dbReference>
<dbReference type="Gene3D" id="3.20.20.70">
    <property type="entry name" value="Aldolase class I"/>
    <property type="match status" value="1"/>
</dbReference>
<keyword evidence="5" id="KW-0949">S-adenosyl-L-methionine</keyword>
<dbReference type="PANTHER" id="PTHR30538:SF1">
    <property type="entry name" value="L-LYSINE 2,3-AMINOMUTASE"/>
    <property type="match status" value="1"/>
</dbReference>
<keyword evidence="8" id="KW-0408">Iron</keyword>
<dbReference type="NCBIfam" id="TIGR00238">
    <property type="entry name" value="KamA family radical SAM protein"/>
    <property type="match status" value="1"/>
</dbReference>
<comment type="similarity">
    <text evidence="3">Belongs to the radical SAM superfamily. KamA family.</text>
</comment>
<name>A0A0D6P7Y8_9PROT</name>
<feature type="binding site" evidence="11">
    <location>
        <position position="104"/>
    </location>
    <ligand>
        <name>[4Fe-4S] cluster</name>
        <dbReference type="ChEBI" id="CHEBI:49883"/>
        <note>4Fe-4S-S-AdoMet</note>
    </ligand>
</feature>
<feature type="binding site" evidence="11">
    <location>
        <position position="108"/>
    </location>
    <ligand>
        <name>[4Fe-4S] cluster</name>
        <dbReference type="ChEBI" id="CHEBI:49883"/>
        <note>4Fe-4S-S-AdoMet</note>
    </ligand>
</feature>
<feature type="binding site" evidence="11">
    <location>
        <position position="111"/>
    </location>
    <ligand>
        <name>[4Fe-4S] cluster</name>
        <dbReference type="ChEBI" id="CHEBI:49883"/>
        <note>4Fe-4S-S-AdoMet</note>
    </ligand>
</feature>
<dbReference type="InterPro" id="IPR058240">
    <property type="entry name" value="rSAM_sf"/>
</dbReference>
<evidence type="ECO:0000256" key="6">
    <source>
        <dbReference type="ARBA" id="ARBA00022723"/>
    </source>
</evidence>
<evidence type="ECO:0000256" key="11">
    <source>
        <dbReference type="PIRSR" id="PIRSR004911-1"/>
    </source>
</evidence>
<protein>
    <submittedName>
        <fullName evidence="14">Lysine 2,3-aminomutase</fullName>
    </submittedName>
</protein>
<dbReference type="InterPro" id="IPR003739">
    <property type="entry name" value="Lys_aminomutase/Glu_NH3_mut"/>
</dbReference>
<evidence type="ECO:0000256" key="1">
    <source>
        <dbReference type="ARBA" id="ARBA00001933"/>
    </source>
</evidence>
<keyword evidence="4 11" id="KW-0004">4Fe-4S</keyword>
<dbReference type="GO" id="GO:0046872">
    <property type="term" value="F:metal ion binding"/>
    <property type="evidence" value="ECO:0007669"/>
    <property type="project" value="UniProtKB-KW"/>
</dbReference>
<reference evidence="14 15" key="1">
    <citation type="submission" date="2012-11" db="EMBL/GenBank/DDBJ databases">
        <title>Whole genome sequence of Acidisphaera rubrifaciens HS-AP3.</title>
        <authorList>
            <person name="Azuma Y."/>
            <person name="Higashiura N."/>
            <person name="Hirakawa H."/>
            <person name="Matsushita K."/>
        </authorList>
    </citation>
    <scope>NUCLEOTIDE SEQUENCE [LARGE SCALE GENOMIC DNA]</scope>
    <source>
        <strain evidence="14 15">HS-AP3</strain>
    </source>
</reference>
<feature type="modified residue" description="N6-(pyridoxal phosphate)lysine" evidence="12">
    <location>
        <position position="316"/>
    </location>
</feature>
<dbReference type="Pfam" id="PF04055">
    <property type="entry name" value="Radical_SAM"/>
    <property type="match status" value="1"/>
</dbReference>
<evidence type="ECO:0000313" key="15">
    <source>
        <dbReference type="Proteomes" id="UP000032680"/>
    </source>
</evidence>
<dbReference type="SFLD" id="SFLDS00029">
    <property type="entry name" value="Radical_SAM"/>
    <property type="match status" value="1"/>
</dbReference>
<dbReference type="NCBIfam" id="TIGR03822">
    <property type="entry name" value="AblA_like_2"/>
    <property type="match status" value="1"/>
</dbReference>
<dbReference type="InterPro" id="IPR007197">
    <property type="entry name" value="rSAM"/>
</dbReference>
<comment type="caution">
    <text evidence="14">The sequence shown here is derived from an EMBL/GenBank/DDBJ whole genome shotgun (WGS) entry which is preliminary data.</text>
</comment>
<dbReference type="CDD" id="cd01335">
    <property type="entry name" value="Radical_SAM"/>
    <property type="match status" value="1"/>
</dbReference>
<comment type="cofactor">
    <cofactor evidence="1 12">
        <name>pyridoxal 5'-phosphate</name>
        <dbReference type="ChEBI" id="CHEBI:597326"/>
    </cofactor>
</comment>
<dbReference type="Proteomes" id="UP000032680">
    <property type="component" value="Unassembled WGS sequence"/>
</dbReference>
<sequence>MPAMTAATIRTPEALRAAGLIDPTTAEALAAVAARYAIAISPAMRALIATADDDIGRQFVPDPAEAVTAAHERADPIGDDALSPVKGIVHRYPDRALLKPLLTCPVYCRFCFRREHVGPDGGVLTPAELDAAYAWIAARPAIREVILTGGDPLMLSPRRLAAIVAALSAVPHVETLRVHTRVPLVDPARVTPALAGALATDRAMFVVVHANSAREFTPDGRAALRRVLAEGIPLLGQSVLLRGVNDTPARLEALLRAMLAARVKPYYLHQLDAAPGTARFHVPIEEGRRLLADLRGRVSGLAWPTYVLDIPGGHGKVPLGPDYLEPGFQETDGRVRDPWGRTHTIR</sequence>
<evidence type="ECO:0000256" key="10">
    <source>
        <dbReference type="ARBA" id="ARBA00023235"/>
    </source>
</evidence>
<dbReference type="InterPro" id="IPR022447">
    <property type="entry name" value="Lys_aminomutase-rel"/>
</dbReference>
<dbReference type="GO" id="GO:0016853">
    <property type="term" value="F:isomerase activity"/>
    <property type="evidence" value="ECO:0007669"/>
    <property type="project" value="UniProtKB-KW"/>
</dbReference>
<dbReference type="InterPro" id="IPR013785">
    <property type="entry name" value="Aldolase_TIM"/>
</dbReference>
<accession>A0A0D6P7Y8</accession>
<feature type="domain" description="Radical SAM core" evidence="13">
    <location>
        <begin position="90"/>
        <end position="301"/>
    </location>
</feature>
<evidence type="ECO:0000259" key="13">
    <source>
        <dbReference type="PROSITE" id="PS51918"/>
    </source>
</evidence>
<evidence type="ECO:0000256" key="8">
    <source>
        <dbReference type="ARBA" id="ARBA00023004"/>
    </source>
</evidence>
<gene>
    <name evidence="14" type="ORF">Asru_0456_02</name>
</gene>
<evidence type="ECO:0000256" key="12">
    <source>
        <dbReference type="PIRSR" id="PIRSR603739-50"/>
    </source>
</evidence>
<organism evidence="14 15">
    <name type="scientific">Acidisphaera rubrifaciens HS-AP3</name>
    <dbReference type="NCBI Taxonomy" id="1231350"/>
    <lineage>
        <taxon>Bacteria</taxon>
        <taxon>Pseudomonadati</taxon>
        <taxon>Pseudomonadota</taxon>
        <taxon>Alphaproteobacteria</taxon>
        <taxon>Acetobacterales</taxon>
        <taxon>Acetobacteraceae</taxon>
        <taxon>Acidisphaera</taxon>
    </lineage>
</organism>
<dbReference type="PIRSF" id="PIRSF004911">
    <property type="entry name" value="DUF160"/>
    <property type="match status" value="1"/>
</dbReference>